<dbReference type="InterPro" id="IPR001034">
    <property type="entry name" value="DeoR_HTH"/>
</dbReference>
<dbReference type="InterPro" id="IPR050313">
    <property type="entry name" value="Carb_Metab_HTH_regulators"/>
</dbReference>
<evidence type="ECO:0000313" key="5">
    <source>
        <dbReference type="EMBL" id="SFK50850.1"/>
    </source>
</evidence>
<evidence type="ECO:0000313" key="6">
    <source>
        <dbReference type="Proteomes" id="UP000198841"/>
    </source>
</evidence>
<evidence type="ECO:0000256" key="2">
    <source>
        <dbReference type="ARBA" id="ARBA00023125"/>
    </source>
</evidence>
<name>A0A1I4A3L8_9GAMM</name>
<accession>A0A1I4A3L8</accession>
<dbReference type="Proteomes" id="UP000198841">
    <property type="component" value="Unassembled WGS sequence"/>
</dbReference>
<dbReference type="Pfam" id="PF08220">
    <property type="entry name" value="HTH_DeoR"/>
    <property type="match status" value="1"/>
</dbReference>
<evidence type="ECO:0000256" key="3">
    <source>
        <dbReference type="ARBA" id="ARBA00023163"/>
    </source>
</evidence>
<protein>
    <submittedName>
        <fullName evidence="5">Transcriptional regulator, DeoR family</fullName>
    </submittedName>
</protein>
<dbReference type="Pfam" id="PF00455">
    <property type="entry name" value="DeoRC"/>
    <property type="match status" value="1"/>
</dbReference>
<keyword evidence="1" id="KW-0805">Transcription regulation</keyword>
<comment type="caution">
    <text evidence="5">The sequence shown here is derived from an EMBL/GenBank/DDBJ whole genome shotgun (WGS) entry which is preliminary data.</text>
</comment>
<dbReference type="PRINTS" id="PR00037">
    <property type="entry name" value="HTHLACR"/>
</dbReference>
<dbReference type="InterPro" id="IPR037171">
    <property type="entry name" value="NagB/RpiA_transferase-like"/>
</dbReference>
<keyword evidence="2" id="KW-0238">DNA-binding</keyword>
<gene>
    <name evidence="5" type="ORF">SAMN05518863_107303</name>
</gene>
<dbReference type="PROSITE" id="PS00894">
    <property type="entry name" value="HTH_DEOR_1"/>
    <property type="match status" value="1"/>
</dbReference>
<dbReference type="PANTHER" id="PTHR30363">
    <property type="entry name" value="HTH-TYPE TRANSCRIPTIONAL REGULATOR SRLR-RELATED"/>
    <property type="match status" value="1"/>
</dbReference>
<dbReference type="InterPro" id="IPR036388">
    <property type="entry name" value="WH-like_DNA-bd_sf"/>
</dbReference>
<dbReference type="InterPro" id="IPR036390">
    <property type="entry name" value="WH_DNA-bd_sf"/>
</dbReference>
<dbReference type="SMART" id="SM01134">
    <property type="entry name" value="DeoRC"/>
    <property type="match status" value="1"/>
</dbReference>
<dbReference type="SMART" id="SM00420">
    <property type="entry name" value="HTH_DEOR"/>
    <property type="match status" value="1"/>
</dbReference>
<keyword evidence="3" id="KW-0804">Transcription</keyword>
<sequence>MLDYAAFPEQRQELIRQILRDQGRVVCVDLAAQMQVSEHTIRRDLHELSKEGVCKKVYGGAVLQIPEAGSFQSRKEQNHAVKDMIAQQCASLVKNDTCIFIDAGTTNLAMALALPETLSLTVATNAPDIAAALLKHPKIDVIMLGGHIQKNSGGSVGHTAIEQLRNIIFDQAFIGGCAMSPESGLTGFDFADCEFKKVAIKQSNQTIVGLTADKIPGVARFSVAGCEEIDILVVEEKLNKEFYNAFRAEDITLISV</sequence>
<keyword evidence="6" id="KW-1185">Reference proteome</keyword>
<dbReference type="SUPFAM" id="SSF46785">
    <property type="entry name" value="Winged helix' DNA-binding domain"/>
    <property type="match status" value="1"/>
</dbReference>
<dbReference type="RefSeq" id="WP_008106224.1">
    <property type="nucleotide sequence ID" value="NZ_FOSD01000007.1"/>
</dbReference>
<organism evidence="5 6">
    <name type="scientific">Candidatus Pantoea symbiotica</name>
    <dbReference type="NCBI Taxonomy" id="1884370"/>
    <lineage>
        <taxon>Bacteria</taxon>
        <taxon>Pseudomonadati</taxon>
        <taxon>Pseudomonadota</taxon>
        <taxon>Gammaproteobacteria</taxon>
        <taxon>Enterobacterales</taxon>
        <taxon>Erwiniaceae</taxon>
        <taxon>Pantoea</taxon>
    </lineage>
</organism>
<feature type="domain" description="HTH deoR-type" evidence="4">
    <location>
        <begin position="8"/>
        <end position="63"/>
    </location>
</feature>
<dbReference type="EMBL" id="FOSD01000007">
    <property type="protein sequence ID" value="SFK50850.1"/>
    <property type="molecule type" value="Genomic_DNA"/>
</dbReference>
<dbReference type="InterPro" id="IPR018356">
    <property type="entry name" value="Tscrpt_reg_HTH_DeoR_CS"/>
</dbReference>
<dbReference type="Gene3D" id="1.10.10.10">
    <property type="entry name" value="Winged helix-like DNA-binding domain superfamily/Winged helix DNA-binding domain"/>
    <property type="match status" value="1"/>
</dbReference>
<reference evidence="5 6" key="1">
    <citation type="submission" date="2016-10" db="EMBL/GenBank/DDBJ databases">
        <authorList>
            <person name="Varghese N."/>
            <person name="Submissions S."/>
        </authorList>
    </citation>
    <scope>NUCLEOTIDE SEQUENCE [LARGE SCALE GENOMIC DNA]</scope>
    <source>
        <strain evidence="5 6">YR512</strain>
    </source>
</reference>
<dbReference type="SUPFAM" id="SSF100950">
    <property type="entry name" value="NagB/RpiA/CoA transferase-like"/>
    <property type="match status" value="1"/>
</dbReference>
<proteinExistence type="predicted"/>
<evidence type="ECO:0000259" key="4">
    <source>
        <dbReference type="PROSITE" id="PS51000"/>
    </source>
</evidence>
<dbReference type="PANTHER" id="PTHR30363:SF44">
    <property type="entry name" value="AGA OPERON TRANSCRIPTIONAL REPRESSOR-RELATED"/>
    <property type="match status" value="1"/>
</dbReference>
<dbReference type="InterPro" id="IPR014036">
    <property type="entry name" value="DeoR-like_C"/>
</dbReference>
<dbReference type="PROSITE" id="PS51000">
    <property type="entry name" value="HTH_DEOR_2"/>
    <property type="match status" value="1"/>
</dbReference>
<evidence type="ECO:0000256" key="1">
    <source>
        <dbReference type="ARBA" id="ARBA00023015"/>
    </source>
</evidence>